<evidence type="ECO:0000313" key="3">
    <source>
        <dbReference type="Proteomes" id="UP000484842"/>
    </source>
</evidence>
<dbReference type="RefSeq" id="WP_152868284.1">
    <property type="nucleotide sequence ID" value="NZ_WBSL01000001.1"/>
</dbReference>
<proteinExistence type="predicted"/>
<sequence>MPRRPHPPSSAALARAVSLVLTTTLAAGLGSSGTAAQTAPPPSLEAQVAAQPYRIGDRAGFKPLYVTDLDILVLGDDPDALGEDLEVWGPYLSMVVSASPSPATAGREAFARRALEFIVFASDIEVEGTATVRQGLNLWHETVGRGLSVSGAELLVYQAILYGAPGRPYLRVVGLAPAEMREAVLPRFRQVSRSITLKSTPGGAGT</sequence>
<name>A0A7X1TQK8_9DEIO</name>
<dbReference type="EMBL" id="WBSL01000001">
    <property type="protein sequence ID" value="MPY65337.1"/>
    <property type="molecule type" value="Genomic_DNA"/>
</dbReference>
<feature type="signal peptide" evidence="1">
    <location>
        <begin position="1"/>
        <end position="26"/>
    </location>
</feature>
<keyword evidence="1" id="KW-0732">Signal</keyword>
<dbReference type="Proteomes" id="UP000484842">
    <property type="component" value="Unassembled WGS sequence"/>
</dbReference>
<organism evidence="2 3">
    <name type="scientific">Deinococcus terrestris</name>
    <dbReference type="NCBI Taxonomy" id="2651870"/>
    <lineage>
        <taxon>Bacteria</taxon>
        <taxon>Thermotogati</taxon>
        <taxon>Deinococcota</taxon>
        <taxon>Deinococci</taxon>
        <taxon>Deinococcales</taxon>
        <taxon>Deinococcaceae</taxon>
        <taxon>Deinococcus</taxon>
    </lineage>
</organism>
<feature type="chain" id="PRO_5031557306" evidence="1">
    <location>
        <begin position="27"/>
        <end position="206"/>
    </location>
</feature>
<keyword evidence="3" id="KW-1185">Reference proteome</keyword>
<evidence type="ECO:0000313" key="2">
    <source>
        <dbReference type="EMBL" id="MPY65337.1"/>
    </source>
</evidence>
<protein>
    <submittedName>
        <fullName evidence="2">Uncharacterized protein</fullName>
    </submittedName>
</protein>
<reference evidence="2 3" key="1">
    <citation type="submission" date="2019-10" db="EMBL/GenBank/DDBJ databases">
        <title>Deinococcus sp. isolated from soil.</title>
        <authorList>
            <person name="Li Y."/>
            <person name="Wang J."/>
        </authorList>
    </citation>
    <scope>NUCLEOTIDE SEQUENCE [LARGE SCALE GENOMIC DNA]</scope>
    <source>
        <strain evidence="2 3">SDU3-2</strain>
    </source>
</reference>
<accession>A0A7X1TQK8</accession>
<dbReference type="AlphaFoldDB" id="A0A7X1TQK8"/>
<comment type="caution">
    <text evidence="2">The sequence shown here is derived from an EMBL/GenBank/DDBJ whole genome shotgun (WGS) entry which is preliminary data.</text>
</comment>
<evidence type="ECO:0000256" key="1">
    <source>
        <dbReference type="SAM" id="SignalP"/>
    </source>
</evidence>
<gene>
    <name evidence="2" type="ORF">F8S09_01330</name>
</gene>